<protein>
    <submittedName>
        <fullName evidence="3">Uncharacterized protein</fullName>
    </submittedName>
</protein>
<dbReference type="EMBL" id="BAAAWD010000014">
    <property type="protein sequence ID" value="GAA3019213.1"/>
    <property type="molecule type" value="Genomic_DNA"/>
</dbReference>
<organism evidence="3 4">
    <name type="scientific">Streptosporangium longisporum</name>
    <dbReference type="NCBI Taxonomy" id="46187"/>
    <lineage>
        <taxon>Bacteria</taxon>
        <taxon>Bacillati</taxon>
        <taxon>Actinomycetota</taxon>
        <taxon>Actinomycetes</taxon>
        <taxon>Streptosporangiales</taxon>
        <taxon>Streptosporangiaceae</taxon>
        <taxon>Streptosporangium</taxon>
    </lineage>
</organism>
<accession>A0ABN3Y7T1</accession>
<dbReference type="Proteomes" id="UP001499930">
    <property type="component" value="Unassembled WGS sequence"/>
</dbReference>
<feature type="region of interest" description="Disordered" evidence="1">
    <location>
        <begin position="30"/>
        <end position="71"/>
    </location>
</feature>
<sequence>MPKASPTGMAWAGTAALFVLLMGCATAPKEAAPKETAATATTQQPPPSATPSPTPTTTPPKPFPKAKDGKKLRACRDARCEVLISDGQTITLNPEWNLPPINVAVENGSVSFFGTTLDGTQISMLEQTPDQGGPSKLNDVSFGVVAVRGAKAVIKIAH</sequence>
<evidence type="ECO:0000256" key="1">
    <source>
        <dbReference type="SAM" id="MobiDB-lite"/>
    </source>
</evidence>
<comment type="caution">
    <text evidence="3">The sequence shown here is derived from an EMBL/GenBank/DDBJ whole genome shotgun (WGS) entry which is preliminary data.</text>
</comment>
<reference evidence="3 4" key="1">
    <citation type="journal article" date="2019" name="Int. J. Syst. Evol. Microbiol.">
        <title>The Global Catalogue of Microorganisms (GCM) 10K type strain sequencing project: providing services to taxonomists for standard genome sequencing and annotation.</title>
        <authorList>
            <consortium name="The Broad Institute Genomics Platform"/>
            <consortium name="The Broad Institute Genome Sequencing Center for Infectious Disease"/>
            <person name="Wu L."/>
            <person name="Ma J."/>
        </authorList>
    </citation>
    <scope>NUCLEOTIDE SEQUENCE [LARGE SCALE GENOMIC DNA]</scope>
    <source>
        <strain evidence="3 4">JCM 3106</strain>
    </source>
</reference>
<proteinExistence type="predicted"/>
<evidence type="ECO:0000313" key="3">
    <source>
        <dbReference type="EMBL" id="GAA3019213.1"/>
    </source>
</evidence>
<feature type="signal peptide" evidence="2">
    <location>
        <begin position="1"/>
        <end position="31"/>
    </location>
</feature>
<dbReference type="PROSITE" id="PS51257">
    <property type="entry name" value="PROKAR_LIPOPROTEIN"/>
    <property type="match status" value="1"/>
</dbReference>
<keyword evidence="4" id="KW-1185">Reference proteome</keyword>
<dbReference type="RefSeq" id="WP_344899283.1">
    <property type="nucleotide sequence ID" value="NZ_BAAAWD010000014.1"/>
</dbReference>
<feature type="compositionally biased region" description="Pro residues" evidence="1">
    <location>
        <begin position="44"/>
        <end position="63"/>
    </location>
</feature>
<evidence type="ECO:0000313" key="4">
    <source>
        <dbReference type="Proteomes" id="UP001499930"/>
    </source>
</evidence>
<feature type="compositionally biased region" description="Low complexity" evidence="1">
    <location>
        <begin position="30"/>
        <end position="43"/>
    </location>
</feature>
<gene>
    <name evidence="3" type="ORF">GCM10017559_49220</name>
</gene>
<name>A0ABN3Y7T1_9ACTN</name>
<evidence type="ECO:0000256" key="2">
    <source>
        <dbReference type="SAM" id="SignalP"/>
    </source>
</evidence>
<keyword evidence="2" id="KW-0732">Signal</keyword>
<feature type="chain" id="PRO_5046215345" evidence="2">
    <location>
        <begin position="32"/>
        <end position="158"/>
    </location>
</feature>